<dbReference type="Proteomes" id="UP001174909">
    <property type="component" value="Unassembled WGS sequence"/>
</dbReference>
<evidence type="ECO:0000313" key="3">
    <source>
        <dbReference type="Proteomes" id="UP001174909"/>
    </source>
</evidence>
<dbReference type="AlphaFoldDB" id="A0AA35W1T8"/>
<feature type="chain" id="PRO_5041387875" description="Secreted protein" evidence="1">
    <location>
        <begin position="21"/>
        <end position="125"/>
    </location>
</feature>
<proteinExistence type="predicted"/>
<feature type="signal peptide" evidence="1">
    <location>
        <begin position="1"/>
        <end position="20"/>
    </location>
</feature>
<gene>
    <name evidence="2" type="ORF">GBAR_LOCUS3952</name>
</gene>
<evidence type="ECO:0008006" key="4">
    <source>
        <dbReference type="Google" id="ProtNLM"/>
    </source>
</evidence>
<dbReference type="EMBL" id="CASHTH010000565">
    <property type="protein sequence ID" value="CAI8004530.1"/>
    <property type="molecule type" value="Genomic_DNA"/>
</dbReference>
<reference evidence="2" key="1">
    <citation type="submission" date="2023-03" db="EMBL/GenBank/DDBJ databases">
        <authorList>
            <person name="Steffen K."/>
            <person name="Cardenas P."/>
        </authorList>
    </citation>
    <scope>NUCLEOTIDE SEQUENCE</scope>
</reference>
<protein>
    <recommendedName>
        <fullName evidence="4">Secreted protein</fullName>
    </recommendedName>
</protein>
<evidence type="ECO:0000256" key="1">
    <source>
        <dbReference type="SAM" id="SignalP"/>
    </source>
</evidence>
<comment type="caution">
    <text evidence="2">The sequence shown here is derived from an EMBL/GenBank/DDBJ whole genome shotgun (WGS) entry which is preliminary data.</text>
</comment>
<keyword evidence="3" id="KW-1185">Reference proteome</keyword>
<organism evidence="2 3">
    <name type="scientific">Geodia barretti</name>
    <name type="common">Barrett's horny sponge</name>
    <dbReference type="NCBI Taxonomy" id="519541"/>
    <lineage>
        <taxon>Eukaryota</taxon>
        <taxon>Metazoa</taxon>
        <taxon>Porifera</taxon>
        <taxon>Demospongiae</taxon>
        <taxon>Heteroscleromorpha</taxon>
        <taxon>Tetractinellida</taxon>
        <taxon>Astrophorina</taxon>
        <taxon>Geodiidae</taxon>
        <taxon>Geodia</taxon>
    </lineage>
</organism>
<name>A0AA35W1T8_GEOBA</name>
<sequence length="125" mass="14541">MHFQVLFIFLSLGQFWNVHVSMTLYDGPLRPGYEQFFNREKLYLVTVTQVGGDTRSFLGEMHHTTWDRRSGPCYYAGDSQGGRTAEREENESLIEGHYTDYQVEGLFGDEFVYSRFERDGCSQTV</sequence>
<accession>A0AA35W1T8</accession>
<keyword evidence="1" id="KW-0732">Signal</keyword>
<evidence type="ECO:0000313" key="2">
    <source>
        <dbReference type="EMBL" id="CAI8004530.1"/>
    </source>
</evidence>